<name>A0A6J4QP44_9ACTN</name>
<dbReference type="EMBL" id="CADCVE010000028">
    <property type="protein sequence ID" value="CAA9450639.1"/>
    <property type="molecule type" value="Genomic_DNA"/>
</dbReference>
<feature type="compositionally biased region" description="Basic and acidic residues" evidence="1">
    <location>
        <begin position="1"/>
        <end position="25"/>
    </location>
</feature>
<proteinExistence type="predicted"/>
<evidence type="ECO:0000313" key="2">
    <source>
        <dbReference type="EMBL" id="CAA9450639.1"/>
    </source>
</evidence>
<sequence>MATDRERGDAEARRGGWELQRREREVEPDEGYQAYPGVNLLEERDRQRQQLGRELREMDRRIEQSEGYGLYVRMNLLEKSYFIFDTNYLNLRHVLDEFEQPMVFLKLWEERTRDRFDLFIDDVIRLFHNYLAGATTLLDHIDTLRDGLYGDEGFSNEYQARWEEQIGEPSLPRFMEDLLVYMLHQGLPFALAELNFGRIGGGVEVNSAIRLDVSKLKEWEHWSEKGREYLDTLEGKARLDDVAREYAAIVSGFYQWFVLRQSEMHRDALGELEKLEEERRGQLQEMRRLEDFLEAAERTASGMRQERESLSNELDDERERREQERERAEKLEADLQRERNKGFWRRLFGR</sequence>
<feature type="region of interest" description="Disordered" evidence="1">
    <location>
        <begin position="1"/>
        <end position="28"/>
    </location>
</feature>
<feature type="region of interest" description="Disordered" evidence="1">
    <location>
        <begin position="299"/>
        <end position="333"/>
    </location>
</feature>
<gene>
    <name evidence="2" type="ORF">AVDCRST_MAG28-1224</name>
</gene>
<protein>
    <submittedName>
        <fullName evidence="2">Uncharacterized protein</fullName>
    </submittedName>
</protein>
<organism evidence="2">
    <name type="scientific">uncultured Rubrobacteraceae bacterium</name>
    <dbReference type="NCBI Taxonomy" id="349277"/>
    <lineage>
        <taxon>Bacteria</taxon>
        <taxon>Bacillati</taxon>
        <taxon>Actinomycetota</taxon>
        <taxon>Rubrobacteria</taxon>
        <taxon>Rubrobacterales</taxon>
        <taxon>Rubrobacteraceae</taxon>
        <taxon>environmental samples</taxon>
    </lineage>
</organism>
<dbReference type="AlphaFoldDB" id="A0A6J4QP44"/>
<accession>A0A6J4QP44</accession>
<feature type="compositionally biased region" description="Basic and acidic residues" evidence="1">
    <location>
        <begin position="317"/>
        <end position="333"/>
    </location>
</feature>
<reference evidence="2" key="1">
    <citation type="submission" date="2020-02" db="EMBL/GenBank/DDBJ databases">
        <authorList>
            <person name="Meier V. D."/>
        </authorList>
    </citation>
    <scope>NUCLEOTIDE SEQUENCE</scope>
    <source>
        <strain evidence="2">AVDCRST_MAG28</strain>
    </source>
</reference>
<evidence type="ECO:0000256" key="1">
    <source>
        <dbReference type="SAM" id="MobiDB-lite"/>
    </source>
</evidence>